<evidence type="ECO:0000313" key="2">
    <source>
        <dbReference type="EMBL" id="KIL60315.1"/>
    </source>
</evidence>
<proteinExistence type="predicted"/>
<dbReference type="Proteomes" id="UP000054549">
    <property type="component" value="Unassembled WGS sequence"/>
</dbReference>
<dbReference type="HOGENOM" id="CLU_2830709_0_0_1"/>
<dbReference type="EMBL" id="KN818297">
    <property type="protein sequence ID" value="KIL60503.1"/>
    <property type="molecule type" value="Genomic_DNA"/>
</dbReference>
<evidence type="ECO:0000313" key="4">
    <source>
        <dbReference type="Proteomes" id="UP000054549"/>
    </source>
</evidence>
<evidence type="ECO:0000313" key="3">
    <source>
        <dbReference type="EMBL" id="KIL60503.1"/>
    </source>
</evidence>
<accession>A0A0C2WW08</accession>
<dbReference type="AlphaFoldDB" id="A0A0C2WW08"/>
<name>A0A0C2WW08_AMAMK</name>
<sequence length="66" mass="7641">MQHALSTRVSISEISHPSRRSSMHPMTYRQDSEYVILQFNSSNMWENMFEKSLGSSWIEGDVGDKC</sequence>
<organism evidence="3 4">
    <name type="scientific">Amanita muscaria (strain Koide BX008)</name>
    <dbReference type="NCBI Taxonomy" id="946122"/>
    <lineage>
        <taxon>Eukaryota</taxon>
        <taxon>Fungi</taxon>
        <taxon>Dikarya</taxon>
        <taxon>Basidiomycota</taxon>
        <taxon>Agaricomycotina</taxon>
        <taxon>Agaricomycetes</taxon>
        <taxon>Agaricomycetidae</taxon>
        <taxon>Agaricales</taxon>
        <taxon>Pluteineae</taxon>
        <taxon>Amanitaceae</taxon>
        <taxon>Amanita</taxon>
    </lineage>
</organism>
<evidence type="ECO:0000256" key="1">
    <source>
        <dbReference type="SAM" id="MobiDB-lite"/>
    </source>
</evidence>
<dbReference type="EMBL" id="KN818300">
    <property type="protein sequence ID" value="KIL60315.1"/>
    <property type="molecule type" value="Genomic_DNA"/>
</dbReference>
<keyword evidence="4" id="KW-1185">Reference proteome</keyword>
<gene>
    <name evidence="3" type="ORF">M378DRAFT_167984</name>
    <name evidence="2" type="ORF">M378DRAFT_168199</name>
</gene>
<feature type="compositionally biased region" description="Polar residues" evidence="1">
    <location>
        <begin position="1"/>
        <end position="15"/>
    </location>
</feature>
<reference evidence="3 4" key="1">
    <citation type="submission" date="2014-04" db="EMBL/GenBank/DDBJ databases">
        <title>Evolutionary Origins and Diversification of the Mycorrhizal Mutualists.</title>
        <authorList>
            <consortium name="DOE Joint Genome Institute"/>
            <consortium name="Mycorrhizal Genomics Consortium"/>
            <person name="Kohler A."/>
            <person name="Kuo A."/>
            <person name="Nagy L.G."/>
            <person name="Floudas D."/>
            <person name="Copeland A."/>
            <person name="Barry K.W."/>
            <person name="Cichocki N."/>
            <person name="Veneault-Fourrey C."/>
            <person name="LaButti K."/>
            <person name="Lindquist E.A."/>
            <person name="Lipzen A."/>
            <person name="Lundell T."/>
            <person name="Morin E."/>
            <person name="Murat C."/>
            <person name="Riley R."/>
            <person name="Ohm R."/>
            <person name="Sun H."/>
            <person name="Tunlid A."/>
            <person name="Henrissat B."/>
            <person name="Grigoriev I.V."/>
            <person name="Hibbett D.S."/>
            <person name="Martin F."/>
        </authorList>
    </citation>
    <scope>NUCLEOTIDE SEQUENCE [LARGE SCALE GENOMIC DNA]</scope>
    <source>
        <strain evidence="3 4">Koide BX008</strain>
    </source>
</reference>
<protein>
    <submittedName>
        <fullName evidence="3">Uncharacterized protein</fullName>
    </submittedName>
</protein>
<feature type="region of interest" description="Disordered" evidence="1">
    <location>
        <begin position="1"/>
        <end position="25"/>
    </location>
</feature>